<dbReference type="HOGENOM" id="CLU_004962_0_5_1"/>
<dbReference type="Gene3D" id="3.60.21.10">
    <property type="match status" value="1"/>
</dbReference>
<dbReference type="PANTHER" id="PTHR45668:SF5">
    <property type="entry name" value="SERINE_THREONINE-PROTEIN PHOSPHATASE 5"/>
    <property type="match status" value="1"/>
</dbReference>
<dbReference type="PROSITE" id="PS00125">
    <property type="entry name" value="SER_THR_PHOSPHATASE"/>
    <property type="match status" value="1"/>
</dbReference>
<dbReference type="SMART" id="SM00156">
    <property type="entry name" value="PP2Ac"/>
    <property type="match status" value="1"/>
</dbReference>
<organism evidence="6 7">
    <name type="scientific">Ceriporiopsis subvermispora (strain B)</name>
    <name type="common">White-rot fungus</name>
    <name type="synonym">Gelatoporia subvermispora</name>
    <dbReference type="NCBI Taxonomy" id="914234"/>
    <lineage>
        <taxon>Eukaryota</taxon>
        <taxon>Fungi</taxon>
        <taxon>Dikarya</taxon>
        <taxon>Basidiomycota</taxon>
        <taxon>Agaricomycotina</taxon>
        <taxon>Agaricomycetes</taxon>
        <taxon>Polyporales</taxon>
        <taxon>Gelatoporiaceae</taxon>
        <taxon>Gelatoporia</taxon>
    </lineage>
</organism>
<keyword evidence="4" id="KW-0378">Hydrolase</keyword>
<dbReference type="EMBL" id="KB445796">
    <property type="protein sequence ID" value="EMD37859.1"/>
    <property type="molecule type" value="Genomic_DNA"/>
</dbReference>
<dbReference type="InterPro" id="IPR029052">
    <property type="entry name" value="Metallo-depent_PP-like"/>
</dbReference>
<evidence type="ECO:0000256" key="2">
    <source>
        <dbReference type="ARBA" id="ARBA00022723"/>
    </source>
</evidence>
<name>M2PN50_CERS8</name>
<dbReference type="GO" id="GO:0046872">
    <property type="term" value="F:metal ion binding"/>
    <property type="evidence" value="ECO:0007669"/>
    <property type="project" value="UniProtKB-KW"/>
</dbReference>
<comment type="catalytic activity">
    <reaction evidence="4">
        <text>O-phospho-L-threonyl-[protein] + H2O = L-threonyl-[protein] + phosphate</text>
        <dbReference type="Rhea" id="RHEA:47004"/>
        <dbReference type="Rhea" id="RHEA-COMP:11060"/>
        <dbReference type="Rhea" id="RHEA-COMP:11605"/>
        <dbReference type="ChEBI" id="CHEBI:15377"/>
        <dbReference type="ChEBI" id="CHEBI:30013"/>
        <dbReference type="ChEBI" id="CHEBI:43474"/>
        <dbReference type="ChEBI" id="CHEBI:61977"/>
        <dbReference type="EC" id="3.1.3.16"/>
    </reaction>
</comment>
<dbReference type="SUPFAM" id="SSF56300">
    <property type="entry name" value="Metallo-dependent phosphatases"/>
    <property type="match status" value="1"/>
</dbReference>
<dbReference type="PANTHER" id="PTHR45668">
    <property type="entry name" value="SERINE/THREONINE-PROTEIN PHOSPHATASE 5-RELATED"/>
    <property type="match status" value="1"/>
</dbReference>
<dbReference type="InterPro" id="IPR004843">
    <property type="entry name" value="Calcineurin-like_PHP"/>
</dbReference>
<dbReference type="InterPro" id="IPR051134">
    <property type="entry name" value="PPP_phosphatase"/>
</dbReference>
<accession>M2PN50</accession>
<evidence type="ECO:0000256" key="3">
    <source>
        <dbReference type="ARBA" id="ARBA00023211"/>
    </source>
</evidence>
<evidence type="ECO:0000256" key="4">
    <source>
        <dbReference type="RuleBase" id="RU004273"/>
    </source>
</evidence>
<dbReference type="InterPro" id="IPR006186">
    <property type="entry name" value="Ser/Thr-sp_prot-phosphatase"/>
</dbReference>
<protein>
    <recommendedName>
        <fullName evidence="4">Serine/threonine-protein phosphatase</fullName>
        <ecNumber evidence="4">3.1.3.16</ecNumber>
    </recommendedName>
</protein>
<keyword evidence="7" id="KW-1185">Reference proteome</keyword>
<reference evidence="6 7" key="1">
    <citation type="journal article" date="2012" name="Proc. Natl. Acad. Sci. U.S.A.">
        <title>Comparative genomics of Ceriporiopsis subvermispora and Phanerochaete chrysosporium provide insight into selective ligninolysis.</title>
        <authorList>
            <person name="Fernandez-Fueyo E."/>
            <person name="Ruiz-Duenas F.J."/>
            <person name="Ferreira P."/>
            <person name="Floudas D."/>
            <person name="Hibbett D.S."/>
            <person name="Canessa P."/>
            <person name="Larrondo L.F."/>
            <person name="James T.Y."/>
            <person name="Seelenfreund D."/>
            <person name="Lobos S."/>
            <person name="Polanco R."/>
            <person name="Tello M."/>
            <person name="Honda Y."/>
            <person name="Watanabe T."/>
            <person name="Watanabe T."/>
            <person name="Ryu J.S."/>
            <person name="Kubicek C.P."/>
            <person name="Schmoll M."/>
            <person name="Gaskell J."/>
            <person name="Hammel K.E."/>
            <person name="St John F.J."/>
            <person name="Vanden Wymelenberg A."/>
            <person name="Sabat G."/>
            <person name="Splinter BonDurant S."/>
            <person name="Syed K."/>
            <person name="Yadav J.S."/>
            <person name="Doddapaneni H."/>
            <person name="Subramanian V."/>
            <person name="Lavin J.L."/>
            <person name="Oguiza J.A."/>
            <person name="Perez G."/>
            <person name="Pisabarro A.G."/>
            <person name="Ramirez L."/>
            <person name="Santoyo F."/>
            <person name="Master E."/>
            <person name="Coutinho P.M."/>
            <person name="Henrissat B."/>
            <person name="Lombard V."/>
            <person name="Magnuson J.K."/>
            <person name="Kuees U."/>
            <person name="Hori C."/>
            <person name="Igarashi K."/>
            <person name="Samejima M."/>
            <person name="Held B.W."/>
            <person name="Barry K.W."/>
            <person name="LaButti K.M."/>
            <person name="Lapidus A."/>
            <person name="Lindquist E.A."/>
            <person name="Lucas S.M."/>
            <person name="Riley R."/>
            <person name="Salamov A.A."/>
            <person name="Hoffmeister D."/>
            <person name="Schwenk D."/>
            <person name="Hadar Y."/>
            <person name="Yarden O."/>
            <person name="de Vries R.P."/>
            <person name="Wiebenga A."/>
            <person name="Stenlid J."/>
            <person name="Eastwood D."/>
            <person name="Grigoriev I.V."/>
            <person name="Berka R.M."/>
            <person name="Blanchette R.A."/>
            <person name="Kersten P."/>
            <person name="Martinez A.T."/>
            <person name="Vicuna R."/>
            <person name="Cullen D."/>
        </authorList>
    </citation>
    <scope>NUCLEOTIDE SEQUENCE [LARGE SCALE GENOMIC DNA]</scope>
    <source>
        <strain evidence="6 7">B</strain>
    </source>
</reference>
<dbReference type="OrthoDB" id="445564at2759"/>
<evidence type="ECO:0000313" key="7">
    <source>
        <dbReference type="Proteomes" id="UP000016930"/>
    </source>
</evidence>
<proteinExistence type="inferred from homology"/>
<dbReference type="Proteomes" id="UP000016930">
    <property type="component" value="Unassembled WGS sequence"/>
</dbReference>
<gene>
    <name evidence="6" type="ORF">CERSUDRAFT_49807</name>
</gene>
<keyword evidence="2" id="KW-0479">Metal-binding</keyword>
<dbReference type="GO" id="GO:0004722">
    <property type="term" value="F:protein serine/threonine phosphatase activity"/>
    <property type="evidence" value="ECO:0007669"/>
    <property type="project" value="UniProtKB-EC"/>
</dbReference>
<sequence>MYINRGNHETKEMNRTYGFEGEAKHKHGEQTYKVRNITYTIAILSPEGTKRYFVVHGGLFSKDGVTLDEIRKIRRIGKQPGQEGLMCELLWTDPQETPGRGPSKRGVGIAFGPDVTRRWCEANGVTGVIRSHEVRQDGYAVEHDGLCTTVFSAPNYVDQAGNKGAFIRIDAEGTQKYTQFDARPHPPMRPMAYASGGMASLLM</sequence>
<evidence type="ECO:0000313" key="6">
    <source>
        <dbReference type="EMBL" id="EMD37859.1"/>
    </source>
</evidence>
<comment type="similarity">
    <text evidence="4">Belongs to the PPP phosphatase family.</text>
</comment>
<feature type="domain" description="Serine/threonine specific protein phosphatases" evidence="5">
    <location>
        <begin position="4"/>
        <end position="9"/>
    </location>
</feature>
<evidence type="ECO:0000259" key="5">
    <source>
        <dbReference type="PROSITE" id="PS00125"/>
    </source>
</evidence>
<dbReference type="AlphaFoldDB" id="M2PN50"/>
<comment type="cofactor">
    <cofactor evidence="1">
        <name>Mn(2+)</name>
        <dbReference type="ChEBI" id="CHEBI:29035"/>
    </cofactor>
</comment>
<dbReference type="PRINTS" id="PR00114">
    <property type="entry name" value="STPHPHTASE"/>
</dbReference>
<keyword evidence="3" id="KW-0464">Manganese</keyword>
<dbReference type="Pfam" id="PF00149">
    <property type="entry name" value="Metallophos"/>
    <property type="match status" value="1"/>
</dbReference>
<dbReference type="STRING" id="914234.M2PN50"/>
<evidence type="ECO:0000256" key="1">
    <source>
        <dbReference type="ARBA" id="ARBA00001936"/>
    </source>
</evidence>
<dbReference type="EC" id="3.1.3.16" evidence="4"/>